<keyword evidence="1" id="KW-0732">Signal</keyword>
<sequence length="344" mass="36009">MKSLPPITLPAMLALSVAGVPLSLLADATWTDTDGGVWSDTANWSTDPVLPSNDGTQNITFNGSMTGTSTVDANWSISGLTMDDGAGTITIDASGGSILTLGSAGLVSNKTAGTTTFGSNLTLDLDADQTWSTAGSGNNGRIYLTSDLTGTGNVTMTGNSTLIVAGTTDTSGWSGSFTKDGGSVNFQGLLGNNPLGSQTITLRNSTTVGFYFTHAGYGTLANDIILEDVGTGRYTFPANINAEIVFGGNISSTSDLGESIDLYNGGSEPHPLRFTGDNSGLTSAKTFARHRPMTGRLTFVAQKSFWKTIMPSERITACMSNWGRIIQTLLMNVAVTYWQLIRTM</sequence>
<gene>
    <name evidence="2" type="ORF">SH580_04300</name>
</gene>
<accession>A0ABZ0RN35</accession>
<dbReference type="RefSeq" id="WP_319833784.1">
    <property type="nucleotide sequence ID" value="NZ_CP138858.1"/>
</dbReference>
<evidence type="ECO:0000313" key="3">
    <source>
        <dbReference type="Proteomes" id="UP001324993"/>
    </source>
</evidence>
<protein>
    <recommendedName>
        <fullName evidence="4">Autotransporter-associated beta strand repeat protein</fullName>
    </recommendedName>
</protein>
<evidence type="ECO:0000313" key="2">
    <source>
        <dbReference type="EMBL" id="WPJ96927.1"/>
    </source>
</evidence>
<evidence type="ECO:0000256" key="1">
    <source>
        <dbReference type="SAM" id="SignalP"/>
    </source>
</evidence>
<feature type="chain" id="PRO_5047077984" description="Autotransporter-associated beta strand repeat protein" evidence="1">
    <location>
        <begin position="27"/>
        <end position="344"/>
    </location>
</feature>
<proteinExistence type="predicted"/>
<keyword evidence="3" id="KW-1185">Reference proteome</keyword>
<evidence type="ECO:0008006" key="4">
    <source>
        <dbReference type="Google" id="ProtNLM"/>
    </source>
</evidence>
<feature type="signal peptide" evidence="1">
    <location>
        <begin position="1"/>
        <end position="26"/>
    </location>
</feature>
<name>A0ABZ0RN35_9BACT</name>
<dbReference type="Proteomes" id="UP001324993">
    <property type="component" value="Chromosome"/>
</dbReference>
<dbReference type="EMBL" id="CP138858">
    <property type="protein sequence ID" value="WPJ96927.1"/>
    <property type="molecule type" value="Genomic_DNA"/>
</dbReference>
<organism evidence="2 3">
    <name type="scientific">Coraliomargarita algicola</name>
    <dbReference type="NCBI Taxonomy" id="3092156"/>
    <lineage>
        <taxon>Bacteria</taxon>
        <taxon>Pseudomonadati</taxon>
        <taxon>Verrucomicrobiota</taxon>
        <taxon>Opitutia</taxon>
        <taxon>Puniceicoccales</taxon>
        <taxon>Coraliomargaritaceae</taxon>
        <taxon>Coraliomargarita</taxon>
    </lineage>
</organism>
<reference evidence="2 3" key="1">
    <citation type="submission" date="2023-11" db="EMBL/GenBank/DDBJ databases">
        <title>Coraliomargarita sp. nov., isolated from marine algae.</title>
        <authorList>
            <person name="Lee J.K."/>
            <person name="Baek J.H."/>
            <person name="Kim J.M."/>
            <person name="Choi D.G."/>
            <person name="Jeon C.O."/>
        </authorList>
    </citation>
    <scope>NUCLEOTIDE SEQUENCE [LARGE SCALE GENOMIC DNA]</scope>
    <source>
        <strain evidence="2 3">J2-16</strain>
    </source>
</reference>